<dbReference type="AlphaFoldDB" id="A0A0C9U042"/>
<name>A0A0C9U042_SPHS4</name>
<evidence type="ECO:0000313" key="2">
    <source>
        <dbReference type="Proteomes" id="UP000054279"/>
    </source>
</evidence>
<gene>
    <name evidence="1" type="ORF">M422DRAFT_277317</name>
</gene>
<dbReference type="GO" id="GO:0005506">
    <property type="term" value="F:iron ion binding"/>
    <property type="evidence" value="ECO:0007669"/>
    <property type="project" value="InterPro"/>
</dbReference>
<dbReference type="EMBL" id="KN838429">
    <property type="protein sequence ID" value="KIJ22312.1"/>
    <property type="molecule type" value="Genomic_DNA"/>
</dbReference>
<reference evidence="1 2" key="1">
    <citation type="submission" date="2014-06" db="EMBL/GenBank/DDBJ databases">
        <title>Evolutionary Origins and Diversification of the Mycorrhizal Mutualists.</title>
        <authorList>
            <consortium name="DOE Joint Genome Institute"/>
            <consortium name="Mycorrhizal Genomics Consortium"/>
            <person name="Kohler A."/>
            <person name="Kuo A."/>
            <person name="Nagy L.G."/>
            <person name="Floudas D."/>
            <person name="Copeland A."/>
            <person name="Barry K.W."/>
            <person name="Cichocki N."/>
            <person name="Veneault-Fourrey C."/>
            <person name="LaButti K."/>
            <person name="Lindquist E.A."/>
            <person name="Lipzen A."/>
            <person name="Lundell T."/>
            <person name="Morin E."/>
            <person name="Murat C."/>
            <person name="Riley R."/>
            <person name="Ohm R."/>
            <person name="Sun H."/>
            <person name="Tunlid A."/>
            <person name="Henrissat B."/>
            <person name="Grigoriev I.V."/>
            <person name="Hibbett D.S."/>
            <person name="Martin F."/>
        </authorList>
    </citation>
    <scope>NUCLEOTIDE SEQUENCE [LARGE SCALE GENOMIC DNA]</scope>
    <source>
        <strain evidence="1 2">SS14</strain>
    </source>
</reference>
<proteinExistence type="predicted"/>
<evidence type="ECO:0000313" key="1">
    <source>
        <dbReference type="EMBL" id="KIJ22312.1"/>
    </source>
</evidence>
<dbReference type="GO" id="GO:0004497">
    <property type="term" value="F:monooxygenase activity"/>
    <property type="evidence" value="ECO:0007669"/>
    <property type="project" value="InterPro"/>
</dbReference>
<sequence length="159" mass="17430">MAGSIVLGFAYDYDLKPENDSYVVLAERTNSFFARATRPGEFLVDSLPCLRHVSAWVPGAGSQIVTREARKTVMELRVHLFKEVKAQLAAGTARPSFVANSLSELGTGDITNLDVDAIRPVAAGTFASNCPVLTRIFAEMKLGMFKSGHRHRKLFLIIC</sequence>
<keyword evidence="2" id="KW-1185">Reference proteome</keyword>
<protein>
    <submittedName>
        <fullName evidence="1">Uncharacterized protein</fullName>
    </submittedName>
</protein>
<organism evidence="1 2">
    <name type="scientific">Sphaerobolus stellatus (strain SS14)</name>
    <dbReference type="NCBI Taxonomy" id="990650"/>
    <lineage>
        <taxon>Eukaryota</taxon>
        <taxon>Fungi</taxon>
        <taxon>Dikarya</taxon>
        <taxon>Basidiomycota</taxon>
        <taxon>Agaricomycotina</taxon>
        <taxon>Agaricomycetes</taxon>
        <taxon>Phallomycetidae</taxon>
        <taxon>Geastrales</taxon>
        <taxon>Sphaerobolaceae</taxon>
        <taxon>Sphaerobolus</taxon>
    </lineage>
</organism>
<dbReference type="Gene3D" id="1.10.630.10">
    <property type="entry name" value="Cytochrome P450"/>
    <property type="match status" value="1"/>
</dbReference>
<dbReference type="GO" id="GO:0016705">
    <property type="term" value="F:oxidoreductase activity, acting on paired donors, with incorporation or reduction of molecular oxygen"/>
    <property type="evidence" value="ECO:0007669"/>
    <property type="project" value="InterPro"/>
</dbReference>
<dbReference type="OrthoDB" id="1055148at2759"/>
<dbReference type="HOGENOM" id="CLU_1661896_0_0_1"/>
<dbReference type="InterPro" id="IPR036396">
    <property type="entry name" value="Cyt_P450_sf"/>
</dbReference>
<dbReference type="GO" id="GO:0020037">
    <property type="term" value="F:heme binding"/>
    <property type="evidence" value="ECO:0007669"/>
    <property type="project" value="InterPro"/>
</dbReference>
<accession>A0A0C9U042</accession>
<dbReference type="Proteomes" id="UP000054279">
    <property type="component" value="Unassembled WGS sequence"/>
</dbReference>